<dbReference type="InterPro" id="IPR004805">
    <property type="entry name" value="DnaE2/DnaE/PolC"/>
</dbReference>
<dbReference type="InterPro" id="IPR004365">
    <property type="entry name" value="NA-bd_OB_tRNA"/>
</dbReference>
<comment type="similarity">
    <text evidence="1">Belongs to the DNA polymerase type-C family. DnaE2 subfamily.</text>
</comment>
<evidence type="ECO:0000256" key="1">
    <source>
        <dbReference type="ARBA" id="ARBA00007391"/>
    </source>
</evidence>
<keyword evidence="5" id="KW-0548">Nucleotidyltransferase</keyword>
<evidence type="ECO:0000259" key="4">
    <source>
        <dbReference type="Pfam" id="PF01336"/>
    </source>
</evidence>
<evidence type="ECO:0000313" key="5">
    <source>
        <dbReference type="EMBL" id="ODA67460.1"/>
    </source>
</evidence>
<name>A0A1E2RZ77_9HYPH</name>
<dbReference type="GO" id="GO:0003676">
    <property type="term" value="F:nucleic acid binding"/>
    <property type="evidence" value="ECO:0007669"/>
    <property type="project" value="InterPro"/>
</dbReference>
<dbReference type="GO" id="GO:0006260">
    <property type="term" value="P:DNA replication"/>
    <property type="evidence" value="ECO:0007669"/>
    <property type="project" value="InterPro"/>
</dbReference>
<dbReference type="Gene3D" id="2.40.50.140">
    <property type="entry name" value="Nucleic acid-binding proteins"/>
    <property type="match status" value="1"/>
</dbReference>
<reference evidence="5 6" key="1">
    <citation type="submission" date="2016-07" db="EMBL/GenBank/DDBJ databases">
        <title>Draft genome sequence of Methyloligella halotolerans C2T (VKM B-2706T=CCUG 61687T=DSM 25045T), a halotolerant polyhydroxybutyrate accumulating methylotroph.</title>
        <authorList>
            <person name="Vasilenko O.V."/>
            <person name="Doronina N.V."/>
            <person name="Poroshina M.N."/>
            <person name="Tarlachkov S.V."/>
            <person name="Trotsenko Y.A."/>
        </authorList>
    </citation>
    <scope>NUCLEOTIDE SEQUENCE [LARGE SCALE GENOMIC DNA]</scope>
    <source>
        <strain evidence="5 6">VKM B-2706</strain>
    </source>
</reference>
<feature type="domain" description="OB" evidence="4">
    <location>
        <begin position="64"/>
        <end position="129"/>
    </location>
</feature>
<dbReference type="PANTHER" id="PTHR32294:SF4">
    <property type="entry name" value="ERROR-PRONE DNA POLYMERASE"/>
    <property type="match status" value="1"/>
</dbReference>
<accession>A0A1E2RZ77</accession>
<dbReference type="PANTHER" id="PTHR32294">
    <property type="entry name" value="DNA POLYMERASE III SUBUNIT ALPHA"/>
    <property type="match status" value="1"/>
</dbReference>
<dbReference type="STRING" id="1177755.A7A08_01492"/>
<dbReference type="AlphaFoldDB" id="A0A1E2RZ77"/>
<feature type="compositionally biased region" description="Basic residues" evidence="3">
    <location>
        <begin position="216"/>
        <end position="225"/>
    </location>
</feature>
<keyword evidence="6" id="KW-1185">Reference proteome</keyword>
<feature type="region of interest" description="Disordered" evidence="3">
    <location>
        <begin position="191"/>
        <end position="239"/>
    </location>
</feature>
<dbReference type="Pfam" id="PF01336">
    <property type="entry name" value="tRNA_anti-codon"/>
    <property type="match status" value="1"/>
</dbReference>
<feature type="compositionally biased region" description="Basic and acidic residues" evidence="3">
    <location>
        <begin position="191"/>
        <end position="215"/>
    </location>
</feature>
<dbReference type="GO" id="GO:0016779">
    <property type="term" value="F:nucleotidyltransferase activity"/>
    <property type="evidence" value="ECO:0007669"/>
    <property type="project" value="UniProtKB-KW"/>
</dbReference>
<feature type="compositionally biased region" description="Basic and acidic residues" evidence="3">
    <location>
        <begin position="226"/>
        <end position="239"/>
    </location>
</feature>
<evidence type="ECO:0000256" key="3">
    <source>
        <dbReference type="SAM" id="MobiDB-lite"/>
    </source>
</evidence>
<gene>
    <name evidence="5" type="ORF">A7A08_01492</name>
</gene>
<comment type="caution">
    <text evidence="5">The sequence shown here is derived from an EMBL/GenBank/DDBJ whole genome shotgun (WGS) entry which is preliminary data.</text>
</comment>
<dbReference type="Proteomes" id="UP000095087">
    <property type="component" value="Unassembled WGS sequence"/>
</dbReference>
<protein>
    <recommendedName>
        <fullName evidence="2">Error-prone DNA polymerase</fullName>
    </recommendedName>
</protein>
<dbReference type="InterPro" id="IPR012340">
    <property type="entry name" value="NA-bd_OB-fold"/>
</dbReference>
<organism evidence="5 6">
    <name type="scientific">Methyloligella halotolerans</name>
    <dbReference type="NCBI Taxonomy" id="1177755"/>
    <lineage>
        <taxon>Bacteria</taxon>
        <taxon>Pseudomonadati</taxon>
        <taxon>Pseudomonadota</taxon>
        <taxon>Alphaproteobacteria</taxon>
        <taxon>Hyphomicrobiales</taxon>
        <taxon>Hyphomicrobiaceae</taxon>
        <taxon>Methyloligella</taxon>
    </lineage>
</organism>
<dbReference type="GO" id="GO:0008408">
    <property type="term" value="F:3'-5' exonuclease activity"/>
    <property type="evidence" value="ECO:0007669"/>
    <property type="project" value="InterPro"/>
</dbReference>
<dbReference type="EMBL" id="MASI01000003">
    <property type="protein sequence ID" value="ODA67460.1"/>
    <property type="molecule type" value="Genomic_DNA"/>
</dbReference>
<proteinExistence type="inferred from homology"/>
<evidence type="ECO:0000313" key="6">
    <source>
        <dbReference type="Proteomes" id="UP000095087"/>
    </source>
</evidence>
<sequence>MGEEPQAALPEMPLPEHVVNDYRSLRLSLKAHPMQFLRDYFAKRRIVPCGALKDARDGARIQTAGVVLVRQRPGSAQGVVFMTIEDETGVANAVVWPKTFEKFRREVMGSRLIVIQGRIQRHEDIVHLVSQRLEDRSDLLGLLSEGGLEANDLLANADEVRRPDPGSWRGARLDKRREEAAFDIPVAHGDHVKHAGEDARARAKAKTEEKHDRYSRPHPRWRPKHPRSERIIPKSRDFH</sequence>
<evidence type="ECO:0000256" key="2">
    <source>
        <dbReference type="ARBA" id="ARBA00017273"/>
    </source>
</evidence>
<dbReference type="CDD" id="cd04485">
    <property type="entry name" value="DnaE_OBF"/>
    <property type="match status" value="1"/>
</dbReference>
<keyword evidence="5" id="KW-0808">Transferase</keyword>